<feature type="signal peptide" evidence="2">
    <location>
        <begin position="1"/>
        <end position="29"/>
    </location>
</feature>
<dbReference type="Proteomes" id="UP000249135">
    <property type="component" value="Unassembled WGS sequence"/>
</dbReference>
<dbReference type="PANTHER" id="PTHR38731">
    <property type="entry name" value="LIPL45-RELATED LIPOPROTEIN-RELATED"/>
    <property type="match status" value="1"/>
</dbReference>
<feature type="region of interest" description="Disordered" evidence="1">
    <location>
        <begin position="558"/>
        <end position="578"/>
    </location>
</feature>
<evidence type="ECO:0000259" key="3">
    <source>
        <dbReference type="Pfam" id="PF04773"/>
    </source>
</evidence>
<sequence length="578" mass="60793">MSGAGAHGLLPQMAVVCLLLGAGVGPACAQARVPATSAAGQGGYMTHQVVAGETLAVIGMRHLRERRQWRHLQPLNHIADPDALPPGSTVRIPAWMLKPAAVGAQAEFVRGEGVVSRAGGAQRPGDAAPVQVVPGASLTEGARIQVPENGYLRLRLADGSIVRVLAGSDVELKRLRRRNNATSFESVVDVKKGKVESEVSRQPAGRVFEIHAPGAVASVRGTRFDVSVAEDGRMGTAVSEGEVALRARAAARRVKIRTARLGPGQGAVVEAGGQLGSRRVLLPAPGLDALADIYEDAEVMRFDLGTATGDFEVRIARDSAFQDVLRNGVARGGRMDLPTLDDGIYTVGVRALDADGLAGSEAQRRIRVHARPVPPLYQYPPPGGRVTADGAPLVCSEVADVAWVHVQVASRADFTAPEIDESRLPRCQVGLATLAPGDYHWRVASVRDDGTAAGNHGPFAPAQRFSVVATPRVGQVEVVDAGESPTLHWAAAPGQTFRGQVASDPTFQRIVHEVDLKQAQWTLGGLPRGLYHVRLRALDAGGLPGPWAPARRVQVGGTLQSGSGARVTSSDGEPVLRP</sequence>
<feature type="compositionally biased region" description="Polar residues" evidence="1">
    <location>
        <begin position="558"/>
        <end position="571"/>
    </location>
</feature>
<dbReference type="Gene3D" id="2.60.120.1440">
    <property type="match status" value="1"/>
</dbReference>
<name>A0A2W5Q7S5_VARPD</name>
<reference evidence="4 5" key="1">
    <citation type="submission" date="2017-08" db="EMBL/GenBank/DDBJ databases">
        <title>Infants hospitalized years apart are colonized by the same room-sourced microbial strains.</title>
        <authorList>
            <person name="Brooks B."/>
            <person name="Olm M.R."/>
            <person name="Firek B.A."/>
            <person name="Baker R."/>
            <person name="Thomas B.C."/>
            <person name="Morowitz M.J."/>
            <person name="Banfield J.F."/>
        </authorList>
    </citation>
    <scope>NUCLEOTIDE SEQUENCE [LARGE SCALE GENOMIC DNA]</scope>
    <source>
        <strain evidence="4">S2_005_003_R2_41</strain>
    </source>
</reference>
<evidence type="ECO:0000313" key="5">
    <source>
        <dbReference type="Proteomes" id="UP000249135"/>
    </source>
</evidence>
<evidence type="ECO:0000256" key="1">
    <source>
        <dbReference type="SAM" id="MobiDB-lite"/>
    </source>
</evidence>
<protein>
    <submittedName>
        <fullName evidence="4">Iron dicitrate transport regulator FecR</fullName>
    </submittedName>
</protein>
<dbReference type="Gene3D" id="3.10.350.10">
    <property type="entry name" value="LysM domain"/>
    <property type="match status" value="1"/>
</dbReference>
<gene>
    <name evidence="4" type="ORF">DI563_14855</name>
</gene>
<dbReference type="CDD" id="cd00118">
    <property type="entry name" value="LysM"/>
    <property type="match status" value="1"/>
</dbReference>
<accession>A0A2W5Q7S5</accession>
<dbReference type="AlphaFoldDB" id="A0A2W5Q7S5"/>
<dbReference type="EMBL" id="QFPP01000185">
    <property type="protein sequence ID" value="PZQ73446.1"/>
    <property type="molecule type" value="Genomic_DNA"/>
</dbReference>
<dbReference type="Pfam" id="PF04773">
    <property type="entry name" value="FecR"/>
    <property type="match status" value="1"/>
</dbReference>
<feature type="chain" id="PRO_5015973772" evidence="2">
    <location>
        <begin position="30"/>
        <end position="578"/>
    </location>
</feature>
<evidence type="ECO:0000313" key="4">
    <source>
        <dbReference type="EMBL" id="PZQ73446.1"/>
    </source>
</evidence>
<dbReference type="InterPro" id="IPR013783">
    <property type="entry name" value="Ig-like_fold"/>
</dbReference>
<dbReference type="InterPro" id="IPR006860">
    <property type="entry name" value="FecR"/>
</dbReference>
<comment type="caution">
    <text evidence="4">The sequence shown here is derived from an EMBL/GenBank/DDBJ whole genome shotgun (WGS) entry which is preliminary data.</text>
</comment>
<evidence type="ECO:0000256" key="2">
    <source>
        <dbReference type="SAM" id="SignalP"/>
    </source>
</evidence>
<feature type="domain" description="FecR protein" evidence="3">
    <location>
        <begin position="143"/>
        <end position="243"/>
    </location>
</feature>
<dbReference type="InterPro" id="IPR036779">
    <property type="entry name" value="LysM_dom_sf"/>
</dbReference>
<dbReference type="InterPro" id="IPR018392">
    <property type="entry name" value="LysM"/>
</dbReference>
<keyword evidence="2" id="KW-0732">Signal</keyword>
<organism evidence="4 5">
    <name type="scientific">Variovorax paradoxus</name>
    <dbReference type="NCBI Taxonomy" id="34073"/>
    <lineage>
        <taxon>Bacteria</taxon>
        <taxon>Pseudomonadati</taxon>
        <taxon>Pseudomonadota</taxon>
        <taxon>Betaproteobacteria</taxon>
        <taxon>Burkholderiales</taxon>
        <taxon>Comamonadaceae</taxon>
        <taxon>Variovorax</taxon>
    </lineage>
</organism>
<dbReference type="Gene3D" id="2.60.40.10">
    <property type="entry name" value="Immunoglobulins"/>
    <property type="match status" value="2"/>
</dbReference>
<proteinExistence type="predicted"/>